<dbReference type="InterPro" id="IPR018225">
    <property type="entry name" value="Transaldolase_AS"/>
</dbReference>
<organism evidence="2 3">
    <name type="scientific">Clostridium estertheticum</name>
    <dbReference type="NCBI Taxonomy" id="238834"/>
    <lineage>
        <taxon>Bacteria</taxon>
        <taxon>Bacillati</taxon>
        <taxon>Bacillota</taxon>
        <taxon>Clostridia</taxon>
        <taxon>Eubacteriales</taxon>
        <taxon>Clostridiaceae</taxon>
        <taxon>Clostridium</taxon>
    </lineage>
</organism>
<dbReference type="Proteomes" id="UP000342249">
    <property type="component" value="Unassembled WGS sequence"/>
</dbReference>
<evidence type="ECO:0000256" key="1">
    <source>
        <dbReference type="ARBA" id="ARBA00023270"/>
    </source>
</evidence>
<dbReference type="EMBL" id="SPSF01000008">
    <property type="protein sequence ID" value="MPQ60755.1"/>
    <property type="molecule type" value="Genomic_DNA"/>
</dbReference>
<dbReference type="GO" id="GO:0005975">
    <property type="term" value="P:carbohydrate metabolic process"/>
    <property type="evidence" value="ECO:0007669"/>
    <property type="project" value="InterPro"/>
</dbReference>
<accession>A0A5N7IW95</accession>
<dbReference type="SUPFAM" id="SSF51569">
    <property type="entry name" value="Aldolase"/>
    <property type="match status" value="1"/>
</dbReference>
<dbReference type="Pfam" id="PF00923">
    <property type="entry name" value="TAL_FSA"/>
    <property type="match status" value="1"/>
</dbReference>
<name>A0A5N7IW95_9CLOT</name>
<evidence type="ECO:0000313" key="2">
    <source>
        <dbReference type="EMBL" id="MPQ60755.1"/>
    </source>
</evidence>
<dbReference type="AlphaFoldDB" id="A0A5N7IW95"/>
<evidence type="ECO:0000313" key="3">
    <source>
        <dbReference type="Proteomes" id="UP000342249"/>
    </source>
</evidence>
<dbReference type="PANTHER" id="PTHR10683:SF28">
    <property type="entry name" value="TRANSALDOLASE C"/>
    <property type="match status" value="1"/>
</dbReference>
<keyword evidence="1" id="KW-0704">Schiff base</keyword>
<dbReference type="RefSeq" id="WP_152749815.1">
    <property type="nucleotide sequence ID" value="NZ_SPSE01000009.1"/>
</dbReference>
<sequence>MFLDTANINDINECMKTGVLKGITTNPTILLKENVNRFKQIENILGTNTELLFVQLIGDTIEELYDDYEKLNNIKGCKKIAYKVPINLIGLEVVNKIKSNNPKTIVLGTAIYSADQGILAALAGCDYVAPYVNRMSNNNINPFDAISKMRLFYDDRELECKILAASFKNTNQIIDALEAGAHTCTIPTDLFKQMVNKELALNAIKVFNHDGQKLDEMTK</sequence>
<reference evidence="2 3" key="1">
    <citation type="journal article" date="2019" name="Lett. Appl. Microbiol.">
        <title>A case of 'blown pack' spoilage of vacuum-packaged pork likely associated with Clostridium estertheticum in Canada.</title>
        <authorList>
            <person name="Zhang P."/>
            <person name="Ward P."/>
            <person name="McMullen L.M."/>
            <person name="Yang X."/>
        </authorList>
    </citation>
    <scope>NUCLEOTIDE SEQUENCE [LARGE SCALE GENOMIC DNA]</scope>
    <source>
        <strain evidence="2 3">MA19</strain>
    </source>
</reference>
<dbReference type="Gene3D" id="3.20.20.70">
    <property type="entry name" value="Aldolase class I"/>
    <property type="match status" value="1"/>
</dbReference>
<gene>
    <name evidence="2" type="ORF">E4V82_01315</name>
</gene>
<dbReference type="PANTHER" id="PTHR10683">
    <property type="entry name" value="TRANSALDOLASE"/>
    <property type="match status" value="1"/>
</dbReference>
<comment type="caution">
    <text evidence="2">The sequence shown here is derived from an EMBL/GenBank/DDBJ whole genome shotgun (WGS) entry which is preliminary data.</text>
</comment>
<dbReference type="PROSITE" id="PS01054">
    <property type="entry name" value="TRANSALDOLASE_1"/>
    <property type="match status" value="1"/>
</dbReference>
<dbReference type="InterPro" id="IPR013785">
    <property type="entry name" value="Aldolase_TIM"/>
</dbReference>
<proteinExistence type="predicted"/>
<protein>
    <submittedName>
        <fullName evidence="2">Transaldolase</fullName>
    </submittedName>
</protein>
<dbReference type="InterPro" id="IPR001585">
    <property type="entry name" value="TAL/FSA"/>
</dbReference>